<keyword evidence="6 10" id="KW-0067">ATP-binding</keyword>
<sequence>MPKHDMRHSPEVGFFIPPSKSQLIGPKRASRYQEDWEELEFLGKGGFGSVVKARNKLDGRIYAIKKVKLRGTENDDKIFREVNALSRLNHRYIVRYYATWLEVSTRGRRSSTGTSRQNSSRDSDEEDEDEDTTDSDTTASASGNRRKRDDFDEENVLMYDLDDLTVNSKSRSGRSFPSIHFGDETSSMSLVADDEDEDESSPETEEEVERPNRSYTIMPPKPVPRVLYIQMIHRDFKPSNIFLSASGDCKIGDFGLATSSLAAVDPSDVEAGRTVESSAEMTSGVGTSLYVAPEVLHAKGRNHSKADMYSLGIVFFEMNYMFKTGAERVAVLQQLRQPEIIFPSDFDRPAQKKIITWLLQHDPADRPTAAELFQSSLLPQQMEDAYFREASRLMTNPDSPHYSKLLASLFSKPVSQIRDVLYDEEERPEHVALDGVVEDRLIDLFQLHGAVSSDPLLFMPAKSRDVEDAKTAVYLDRQGELVALPKHLIQSFARLAARMGIERIKRYHIGNIYRSSPNGGHPKSLKVAVFDIITSDPSMGVSEAEAIAIVSEIIDTFPGLNATTYDIHLSHSKVCEVALAKLSEEQRRNVIGILDNHKTALPLKRTLLTKLGLARSTLDELEILLQIDDVELTISKLSKMSFGISLTKVFDEIRTVVRFATILGVKRRIYFKPWLPSDLFTSGLVFEVLKGTKRSDIIASGGRYDRLLASYRPPTDPQPALPIRATGVQIAVDKITASLAAHQRASIKQLIKDKRTYGLWSPRRCDVYICDYTSGKLSDRLEVAYMLWENGISADIMYDGAVDETDEVTIAKCQSEGIL</sequence>
<keyword evidence="2" id="KW-0723">Serine/threonine-protein kinase</keyword>
<evidence type="ECO:0000256" key="8">
    <source>
        <dbReference type="ARBA" id="ARBA00047899"/>
    </source>
</evidence>
<feature type="compositionally biased region" description="Acidic residues" evidence="11">
    <location>
        <begin position="123"/>
        <end position="134"/>
    </location>
</feature>
<dbReference type="InterPro" id="IPR050339">
    <property type="entry name" value="CC_SR_Kinase"/>
</dbReference>
<dbReference type="Gene3D" id="3.30.930.10">
    <property type="entry name" value="Bira Bifunctional Protein, Domain 2"/>
    <property type="match status" value="1"/>
</dbReference>
<proteinExistence type="inferred from homology"/>
<dbReference type="Pfam" id="PF00069">
    <property type="entry name" value="Pkinase"/>
    <property type="match status" value="2"/>
</dbReference>
<keyword evidence="14" id="KW-1185">Reference proteome</keyword>
<evidence type="ECO:0000256" key="10">
    <source>
        <dbReference type="PROSITE-ProRule" id="PRU10141"/>
    </source>
</evidence>
<dbReference type="InterPro" id="IPR045864">
    <property type="entry name" value="aa-tRNA-synth_II/BPL/LPL"/>
</dbReference>
<evidence type="ECO:0000256" key="2">
    <source>
        <dbReference type="ARBA" id="ARBA00022527"/>
    </source>
</evidence>
<dbReference type="Gene3D" id="3.40.50.800">
    <property type="entry name" value="Anticodon-binding domain"/>
    <property type="match status" value="1"/>
</dbReference>
<dbReference type="OMA" id="ADEAWND"/>
<dbReference type="Pfam" id="PF13393">
    <property type="entry name" value="tRNA-synt_His"/>
    <property type="match status" value="1"/>
</dbReference>
<evidence type="ECO:0000256" key="5">
    <source>
        <dbReference type="ARBA" id="ARBA00022777"/>
    </source>
</evidence>
<gene>
    <name evidence="13" type="ORF">PIIN_04900</name>
</gene>
<dbReference type="Pfam" id="PF12745">
    <property type="entry name" value="HGTP_anticodon2"/>
    <property type="match status" value="1"/>
</dbReference>
<evidence type="ECO:0000256" key="3">
    <source>
        <dbReference type="ARBA" id="ARBA00022679"/>
    </source>
</evidence>
<evidence type="ECO:0000313" key="13">
    <source>
        <dbReference type="EMBL" id="CCA70965.1"/>
    </source>
</evidence>
<keyword evidence="5 13" id="KW-0418">Kinase</keyword>
<dbReference type="Gene3D" id="1.10.510.10">
    <property type="entry name" value="Transferase(Phosphotransferase) domain 1"/>
    <property type="match status" value="1"/>
</dbReference>
<evidence type="ECO:0000256" key="4">
    <source>
        <dbReference type="ARBA" id="ARBA00022741"/>
    </source>
</evidence>
<evidence type="ECO:0000256" key="11">
    <source>
        <dbReference type="SAM" id="MobiDB-lite"/>
    </source>
</evidence>
<comment type="similarity">
    <text evidence="7">Belongs to the protein kinase superfamily. Ser/Thr protein kinase family. GCN2 subfamily.</text>
</comment>
<dbReference type="EC" id="2.7.11.1" evidence="1"/>
<dbReference type="FunFam" id="3.30.200.20:FF:000379">
    <property type="entry name" value="eIF-2-alpha kinase GCN2"/>
    <property type="match status" value="1"/>
</dbReference>
<dbReference type="GO" id="GO:0007165">
    <property type="term" value="P:signal transduction"/>
    <property type="evidence" value="ECO:0007669"/>
    <property type="project" value="UniProtKB-ARBA"/>
</dbReference>
<dbReference type="Gene3D" id="3.30.200.20">
    <property type="entry name" value="Phosphorylase Kinase, domain 1"/>
    <property type="match status" value="1"/>
</dbReference>
<evidence type="ECO:0000256" key="1">
    <source>
        <dbReference type="ARBA" id="ARBA00012513"/>
    </source>
</evidence>
<dbReference type="PROSITE" id="PS00108">
    <property type="entry name" value="PROTEIN_KINASE_ST"/>
    <property type="match status" value="1"/>
</dbReference>
<protein>
    <recommendedName>
        <fullName evidence="1">non-specific serine/threonine protein kinase</fullName>
        <ecNumber evidence="1">2.7.11.1</ecNumber>
    </recommendedName>
</protein>
<dbReference type="InterPro" id="IPR008271">
    <property type="entry name" value="Ser/Thr_kinase_AS"/>
</dbReference>
<dbReference type="GO" id="GO:0005634">
    <property type="term" value="C:nucleus"/>
    <property type="evidence" value="ECO:0007669"/>
    <property type="project" value="TreeGrafter"/>
</dbReference>
<accession>G4TI22</accession>
<dbReference type="eggNOG" id="KOG1035">
    <property type="taxonomic scope" value="Eukaryota"/>
</dbReference>
<feature type="region of interest" description="Disordered" evidence="11">
    <location>
        <begin position="170"/>
        <end position="217"/>
    </location>
</feature>
<dbReference type="FunCoup" id="G4TI22">
    <property type="interactions" value="568"/>
</dbReference>
<dbReference type="SUPFAM" id="SSF56112">
    <property type="entry name" value="Protein kinase-like (PK-like)"/>
    <property type="match status" value="1"/>
</dbReference>
<dbReference type="InterPro" id="IPR017441">
    <property type="entry name" value="Protein_kinase_ATP_BS"/>
</dbReference>
<evidence type="ECO:0000256" key="7">
    <source>
        <dbReference type="ARBA" id="ARBA00037982"/>
    </source>
</evidence>
<dbReference type="InterPro" id="IPR024435">
    <property type="entry name" value="HisRS-related_dom"/>
</dbReference>
<dbReference type="PANTHER" id="PTHR11042">
    <property type="entry name" value="EUKARYOTIC TRANSLATION INITIATION FACTOR 2-ALPHA KINASE EIF2-ALPHA KINASE -RELATED"/>
    <property type="match status" value="1"/>
</dbReference>
<keyword evidence="4 10" id="KW-0547">Nucleotide-binding</keyword>
<dbReference type="GO" id="GO:0005829">
    <property type="term" value="C:cytosol"/>
    <property type="evidence" value="ECO:0007669"/>
    <property type="project" value="TreeGrafter"/>
</dbReference>
<name>G4TI22_SERID</name>
<dbReference type="PROSITE" id="PS00107">
    <property type="entry name" value="PROTEIN_KINASE_ATP"/>
    <property type="match status" value="1"/>
</dbReference>
<dbReference type="GO" id="GO:0005524">
    <property type="term" value="F:ATP binding"/>
    <property type="evidence" value="ECO:0007669"/>
    <property type="project" value="UniProtKB-UniRule"/>
</dbReference>
<feature type="compositionally biased region" description="Low complexity" evidence="11">
    <location>
        <begin position="110"/>
        <end position="120"/>
    </location>
</feature>
<evidence type="ECO:0000256" key="6">
    <source>
        <dbReference type="ARBA" id="ARBA00022840"/>
    </source>
</evidence>
<evidence type="ECO:0000313" key="14">
    <source>
        <dbReference type="Proteomes" id="UP000007148"/>
    </source>
</evidence>
<comment type="catalytic activity">
    <reaction evidence="8">
        <text>L-threonyl-[protein] + ATP = O-phospho-L-threonyl-[protein] + ADP + H(+)</text>
        <dbReference type="Rhea" id="RHEA:46608"/>
        <dbReference type="Rhea" id="RHEA-COMP:11060"/>
        <dbReference type="Rhea" id="RHEA-COMP:11605"/>
        <dbReference type="ChEBI" id="CHEBI:15378"/>
        <dbReference type="ChEBI" id="CHEBI:30013"/>
        <dbReference type="ChEBI" id="CHEBI:30616"/>
        <dbReference type="ChEBI" id="CHEBI:61977"/>
        <dbReference type="ChEBI" id="CHEBI:456216"/>
        <dbReference type="EC" id="2.7.11.1"/>
    </reaction>
</comment>
<keyword evidence="3" id="KW-0808">Transferase</keyword>
<dbReference type="PANTHER" id="PTHR11042:SF136">
    <property type="entry name" value="EIF-2-ALPHA KINASE GCN2"/>
    <property type="match status" value="1"/>
</dbReference>
<dbReference type="InterPro" id="IPR036621">
    <property type="entry name" value="Anticodon-bd_dom_sf"/>
</dbReference>
<dbReference type="OrthoDB" id="341578at2759"/>
<dbReference type="InterPro" id="IPR011009">
    <property type="entry name" value="Kinase-like_dom_sf"/>
</dbReference>
<comment type="catalytic activity">
    <reaction evidence="9">
        <text>L-seryl-[protein] + ATP = O-phospho-L-seryl-[protein] + ADP + H(+)</text>
        <dbReference type="Rhea" id="RHEA:17989"/>
        <dbReference type="Rhea" id="RHEA-COMP:9863"/>
        <dbReference type="Rhea" id="RHEA-COMP:11604"/>
        <dbReference type="ChEBI" id="CHEBI:15378"/>
        <dbReference type="ChEBI" id="CHEBI:29999"/>
        <dbReference type="ChEBI" id="CHEBI:30616"/>
        <dbReference type="ChEBI" id="CHEBI:83421"/>
        <dbReference type="ChEBI" id="CHEBI:456216"/>
        <dbReference type="EC" id="2.7.11.1"/>
    </reaction>
</comment>
<dbReference type="InterPro" id="IPR000719">
    <property type="entry name" value="Prot_kinase_dom"/>
</dbReference>
<dbReference type="PROSITE" id="PS50011">
    <property type="entry name" value="PROTEIN_KINASE_DOM"/>
    <property type="match status" value="1"/>
</dbReference>
<dbReference type="InterPro" id="IPR041715">
    <property type="entry name" value="HisRS-like_core"/>
</dbReference>
<dbReference type="InParanoid" id="G4TI22"/>
<dbReference type="GO" id="GO:0004694">
    <property type="term" value="F:eukaryotic translation initiation factor 2alpha kinase activity"/>
    <property type="evidence" value="ECO:0007669"/>
    <property type="project" value="TreeGrafter"/>
</dbReference>
<organism evidence="13 14">
    <name type="scientific">Serendipita indica (strain DSM 11827)</name>
    <name type="common">Root endophyte fungus</name>
    <name type="synonym">Piriformospora indica</name>
    <dbReference type="NCBI Taxonomy" id="1109443"/>
    <lineage>
        <taxon>Eukaryota</taxon>
        <taxon>Fungi</taxon>
        <taxon>Dikarya</taxon>
        <taxon>Basidiomycota</taxon>
        <taxon>Agaricomycotina</taxon>
        <taxon>Agaricomycetes</taxon>
        <taxon>Sebacinales</taxon>
        <taxon>Serendipitaceae</taxon>
        <taxon>Serendipita</taxon>
    </lineage>
</organism>
<dbReference type="HOGENOM" id="CLU_001222_0_1_1"/>
<dbReference type="Proteomes" id="UP000007148">
    <property type="component" value="Unassembled WGS sequence"/>
</dbReference>
<dbReference type="STRING" id="1109443.G4TI22"/>
<dbReference type="AlphaFoldDB" id="G4TI22"/>
<feature type="region of interest" description="Disordered" evidence="11">
    <location>
        <begin position="107"/>
        <end position="149"/>
    </location>
</feature>
<dbReference type="SUPFAM" id="SSF55681">
    <property type="entry name" value="Class II aaRS and biotin synthetases"/>
    <property type="match status" value="1"/>
</dbReference>
<evidence type="ECO:0000259" key="12">
    <source>
        <dbReference type="PROSITE" id="PS50011"/>
    </source>
</evidence>
<comment type="caution">
    <text evidence="13">The sequence shown here is derived from an EMBL/GenBank/DDBJ whole genome shotgun (WGS) entry which is preliminary data.</text>
</comment>
<evidence type="ECO:0000256" key="9">
    <source>
        <dbReference type="ARBA" id="ARBA00048679"/>
    </source>
</evidence>
<reference evidence="13 14" key="1">
    <citation type="journal article" date="2011" name="PLoS Pathog.">
        <title>Endophytic Life Strategies Decoded by Genome and Transcriptome Analyses of the Mutualistic Root Symbiont Piriformospora indica.</title>
        <authorList>
            <person name="Zuccaro A."/>
            <person name="Lahrmann U."/>
            <person name="Guldener U."/>
            <person name="Langen G."/>
            <person name="Pfiffi S."/>
            <person name="Biedenkopf D."/>
            <person name="Wong P."/>
            <person name="Samans B."/>
            <person name="Grimm C."/>
            <person name="Basiewicz M."/>
            <person name="Murat C."/>
            <person name="Martin F."/>
            <person name="Kogel K.H."/>
        </authorList>
    </citation>
    <scope>NUCLEOTIDE SEQUENCE [LARGE SCALE GENOMIC DNA]</scope>
    <source>
        <strain evidence="13 14">DSM 11827</strain>
    </source>
</reference>
<feature type="binding site" evidence="10">
    <location>
        <position position="66"/>
    </location>
    <ligand>
        <name>ATP</name>
        <dbReference type="ChEBI" id="CHEBI:30616"/>
    </ligand>
</feature>
<dbReference type="GO" id="GO:1990625">
    <property type="term" value="P:negative regulation of cytoplasmic translational initiation in response to stress"/>
    <property type="evidence" value="ECO:0007669"/>
    <property type="project" value="TreeGrafter"/>
</dbReference>
<feature type="compositionally biased region" description="Acidic residues" evidence="11">
    <location>
        <begin position="192"/>
        <end position="208"/>
    </location>
</feature>
<dbReference type="EMBL" id="CAFZ01000101">
    <property type="protein sequence ID" value="CCA70965.1"/>
    <property type="molecule type" value="Genomic_DNA"/>
</dbReference>
<feature type="domain" description="Protein kinase" evidence="12">
    <location>
        <begin position="36"/>
        <end position="378"/>
    </location>
</feature>